<dbReference type="EMBL" id="CP145894">
    <property type="protein sequence ID" value="WWP24126.1"/>
    <property type="molecule type" value="Genomic_DNA"/>
</dbReference>
<accession>A0ABD8B3J1</accession>
<evidence type="ECO:0000313" key="1">
    <source>
        <dbReference type="EMBL" id="WWP24126.1"/>
    </source>
</evidence>
<proteinExistence type="predicted"/>
<geneLocation type="plasmid" evidence="1 2">
    <name>pY5S7-2</name>
</geneLocation>
<gene>
    <name evidence="1" type="ORF">V6668_32140</name>
</gene>
<dbReference type="GeneID" id="93480227"/>
<sequence length="63" mass="6889">MGHYKEIGDLNIVMTMIYTAPSREDLGATVESISLTRNYFHKAADPAGTGRTYGIYTKSISSS</sequence>
<dbReference type="RefSeq" id="WP_338709215.1">
    <property type="nucleotide sequence ID" value="NZ_CP145894.1"/>
</dbReference>
<reference evidence="1 2" key="1">
    <citation type="submission" date="2024-02" db="EMBL/GenBank/DDBJ databases">
        <title>Complete sequences of two Paenibacillus sp. strains and one Lysinibacillus strain isolated from the environment on STAA medium highlight biotechnological potential.</title>
        <authorList>
            <person name="Attere S.A."/>
            <person name="Piche L.C."/>
            <person name="Intertaglia L."/>
            <person name="Lami R."/>
            <person name="Charette S.J."/>
            <person name="Vincent A.T."/>
        </authorList>
    </citation>
    <scope>NUCLEOTIDE SEQUENCE [LARGE SCALE GENOMIC DNA]</scope>
    <source>
        <strain evidence="1 2">Y5S-7</strain>
        <plasmid evidence="1 2">pY5S7-2</plasmid>
    </source>
</reference>
<organism evidence="1 2">
    <name type="scientific">Paenibacillus amylolyticus</name>
    <dbReference type="NCBI Taxonomy" id="1451"/>
    <lineage>
        <taxon>Bacteria</taxon>
        <taxon>Bacillati</taxon>
        <taxon>Bacillota</taxon>
        <taxon>Bacilli</taxon>
        <taxon>Bacillales</taxon>
        <taxon>Paenibacillaceae</taxon>
        <taxon>Paenibacillus</taxon>
    </lineage>
</organism>
<evidence type="ECO:0000313" key="2">
    <source>
        <dbReference type="Proteomes" id="UP001364764"/>
    </source>
</evidence>
<protein>
    <submittedName>
        <fullName evidence="1">Uncharacterized protein</fullName>
    </submittedName>
</protein>
<name>A0ABD8B3J1_PAEAM</name>
<dbReference type="Proteomes" id="UP001364764">
    <property type="component" value="Plasmid pY5S7-2"/>
</dbReference>
<dbReference type="AlphaFoldDB" id="A0ABD8B3J1"/>
<keyword evidence="1" id="KW-0614">Plasmid</keyword>